<evidence type="ECO:0000313" key="2">
    <source>
        <dbReference type="Proteomes" id="UP000242715"/>
    </source>
</evidence>
<keyword evidence="2" id="KW-1185">Reference proteome</keyword>
<reference evidence="2" key="1">
    <citation type="journal article" date="2017" name="Front. Plant Sci.">
        <title>Climate Clever Clovers: New Paradigm to Reduce the Environmental Footprint of Ruminants by Breeding Low Methanogenic Forages Utilizing Haplotype Variation.</title>
        <authorList>
            <person name="Kaur P."/>
            <person name="Appels R."/>
            <person name="Bayer P.E."/>
            <person name="Keeble-Gagnere G."/>
            <person name="Wang J."/>
            <person name="Hirakawa H."/>
            <person name="Shirasawa K."/>
            <person name="Vercoe P."/>
            <person name="Stefanova K."/>
            <person name="Durmic Z."/>
            <person name="Nichols P."/>
            <person name="Revell C."/>
            <person name="Isobe S.N."/>
            <person name="Edwards D."/>
            <person name="Erskine W."/>
        </authorList>
    </citation>
    <scope>NUCLEOTIDE SEQUENCE [LARGE SCALE GENOMIC DNA]</scope>
    <source>
        <strain evidence="2">cv. Daliak</strain>
    </source>
</reference>
<dbReference type="Proteomes" id="UP000242715">
    <property type="component" value="Unassembled WGS sequence"/>
</dbReference>
<evidence type="ECO:0000313" key="1">
    <source>
        <dbReference type="EMBL" id="GAU40026.1"/>
    </source>
</evidence>
<organism evidence="1 2">
    <name type="scientific">Trifolium subterraneum</name>
    <name type="common">Subterranean clover</name>
    <dbReference type="NCBI Taxonomy" id="3900"/>
    <lineage>
        <taxon>Eukaryota</taxon>
        <taxon>Viridiplantae</taxon>
        <taxon>Streptophyta</taxon>
        <taxon>Embryophyta</taxon>
        <taxon>Tracheophyta</taxon>
        <taxon>Spermatophyta</taxon>
        <taxon>Magnoliopsida</taxon>
        <taxon>eudicotyledons</taxon>
        <taxon>Gunneridae</taxon>
        <taxon>Pentapetalae</taxon>
        <taxon>rosids</taxon>
        <taxon>fabids</taxon>
        <taxon>Fabales</taxon>
        <taxon>Fabaceae</taxon>
        <taxon>Papilionoideae</taxon>
        <taxon>50 kb inversion clade</taxon>
        <taxon>NPAAA clade</taxon>
        <taxon>Hologalegina</taxon>
        <taxon>IRL clade</taxon>
        <taxon>Trifolieae</taxon>
        <taxon>Trifolium</taxon>
    </lineage>
</organism>
<proteinExistence type="predicted"/>
<accession>A0A2Z6N886</accession>
<name>A0A2Z6N886_TRISU</name>
<dbReference type="EMBL" id="DF973788">
    <property type="protein sequence ID" value="GAU40026.1"/>
    <property type="molecule type" value="Genomic_DNA"/>
</dbReference>
<gene>
    <name evidence="1" type="ORF">TSUD_258190</name>
</gene>
<protein>
    <submittedName>
        <fullName evidence="1">Uncharacterized protein</fullName>
    </submittedName>
</protein>
<dbReference type="AlphaFoldDB" id="A0A2Z6N886"/>
<sequence>MSEPDNDDYQGLMAVFASTAEMAKEEERTEVAERLSHHHFLHIADDEIPFNLPPSPPPLVPPSANVNEALSIIDMHLFSDFHNPPPPPPFMINAANYFATDVENLFTLPSPSPPRSPPLEEEEEEELDIDKLFVNLPLPPEAFPEEAVEYFGIEVHTYFDLPTQFLDQVENVVDPEAD</sequence>